<keyword evidence="2" id="KW-1003">Cell membrane</keyword>
<evidence type="ECO:0000313" key="11">
    <source>
        <dbReference type="EMBL" id="KYM80065.1"/>
    </source>
</evidence>
<evidence type="ECO:0000256" key="4">
    <source>
        <dbReference type="ARBA" id="ARBA00022692"/>
    </source>
</evidence>
<accession>A0A151I1I4</accession>
<keyword evidence="7 10" id="KW-0472">Membrane</keyword>
<dbReference type="PANTHER" id="PTHR21137:SF35">
    <property type="entry name" value="ODORANT RECEPTOR 19A-RELATED"/>
    <property type="match status" value="1"/>
</dbReference>
<name>A0A151I1I4_9HYME</name>
<keyword evidence="6 10" id="KW-1133">Transmembrane helix</keyword>
<keyword evidence="5" id="KW-0552">Olfaction</keyword>
<dbReference type="Pfam" id="PF02949">
    <property type="entry name" value="7tm_6"/>
    <property type="match status" value="2"/>
</dbReference>
<dbReference type="Proteomes" id="UP000078540">
    <property type="component" value="Unassembled WGS sequence"/>
</dbReference>
<evidence type="ECO:0000256" key="6">
    <source>
        <dbReference type="ARBA" id="ARBA00022989"/>
    </source>
</evidence>
<keyword evidence="3" id="KW-0716">Sensory transduction</keyword>
<feature type="transmembrane region" description="Helical" evidence="10">
    <location>
        <begin position="60"/>
        <end position="80"/>
    </location>
</feature>
<dbReference type="AlphaFoldDB" id="A0A151I1I4"/>
<feature type="transmembrane region" description="Helical" evidence="10">
    <location>
        <begin position="33"/>
        <end position="54"/>
    </location>
</feature>
<organism evidence="11 12">
    <name type="scientific">Atta colombica</name>
    <dbReference type="NCBI Taxonomy" id="520822"/>
    <lineage>
        <taxon>Eukaryota</taxon>
        <taxon>Metazoa</taxon>
        <taxon>Ecdysozoa</taxon>
        <taxon>Arthropoda</taxon>
        <taxon>Hexapoda</taxon>
        <taxon>Insecta</taxon>
        <taxon>Pterygota</taxon>
        <taxon>Neoptera</taxon>
        <taxon>Endopterygota</taxon>
        <taxon>Hymenoptera</taxon>
        <taxon>Apocrita</taxon>
        <taxon>Aculeata</taxon>
        <taxon>Formicoidea</taxon>
        <taxon>Formicidae</taxon>
        <taxon>Myrmicinae</taxon>
        <taxon>Atta</taxon>
    </lineage>
</organism>
<proteinExistence type="predicted"/>
<feature type="transmembrane region" description="Helical" evidence="10">
    <location>
        <begin position="503"/>
        <end position="533"/>
    </location>
</feature>
<dbReference type="STRING" id="520822.A0A151I1I4"/>
<keyword evidence="9" id="KW-0807">Transducer</keyword>
<reference evidence="11 12" key="1">
    <citation type="submission" date="2015-09" db="EMBL/GenBank/DDBJ databases">
        <title>Atta colombica WGS genome.</title>
        <authorList>
            <person name="Nygaard S."/>
            <person name="Hu H."/>
            <person name="Boomsma J."/>
            <person name="Zhang G."/>
        </authorList>
    </citation>
    <scope>NUCLEOTIDE SEQUENCE [LARGE SCALE GENOMIC DNA]</scope>
    <source>
        <strain evidence="11">Treedump-2</strain>
        <tissue evidence="11">Whole body</tissue>
    </source>
</reference>
<sequence>MIYIETHNNLNKILLLAVGLWPYQQSKFTQLQFIFFCTILSADIIFQLTPLIILKCTLDLEIKVLSSVSFAILCMIKYNALHRNIEIVKNLLMELRYIFNELKDKNEIVIIYKYSCNAKRYTITLTANYMGQNIIDHNNHVKNLFVELRYILNELKDKNEIAIIYKYSCTAKRYTITLTGFGICGMFSLIIIQIWSFIADVNTMNISQSHHLLIMTEYLVDQEKYFYWILLYMYTILYIASIIMLGTGTMLITYIEHICGIFKIASYRIKHAVNTYVPQNITIKNKTLMIEDIICAIDIHRQAMKYVSVFFTLCDTFTNILFLRMTKHFMTIFEIMIEFLLPFLFASTSILYMFIAHYVGQNIIDHNNHVFVTAYNVQWYKTPLHIQRMILFLLQRRTKKFSLNLGGIFDASIEGFATVKNLLKELRYIFDDLKDKNEIAIIYKYNCIAKRYTVTLLVFGICGLFITIITQIWSFIAVNISMNMSQPHHLFILTEYFVNQEKYFYWMLLHMYGVLCVGMTIMIATGTMLISYLQHTCGMFKIASLYMFLANYMGQNIIDHNNHVFFTAYNVQWYRMPLHIQKVILFLLQRNTKKFVLSVGGIFEGSVEHFATVI</sequence>
<evidence type="ECO:0000256" key="2">
    <source>
        <dbReference type="ARBA" id="ARBA00022475"/>
    </source>
</evidence>
<feature type="transmembrane region" description="Helical" evidence="10">
    <location>
        <begin position="174"/>
        <end position="198"/>
    </location>
</feature>
<dbReference type="InterPro" id="IPR004117">
    <property type="entry name" value="7tm6_olfct_rcpt"/>
</dbReference>
<dbReference type="PANTHER" id="PTHR21137">
    <property type="entry name" value="ODORANT RECEPTOR"/>
    <property type="match status" value="1"/>
</dbReference>
<feature type="transmembrane region" description="Helical" evidence="10">
    <location>
        <begin position="306"/>
        <end position="323"/>
    </location>
</feature>
<feature type="transmembrane region" description="Helical" evidence="10">
    <location>
        <begin position="335"/>
        <end position="355"/>
    </location>
</feature>
<keyword evidence="4 10" id="KW-0812">Transmembrane</keyword>
<evidence type="ECO:0000256" key="3">
    <source>
        <dbReference type="ARBA" id="ARBA00022606"/>
    </source>
</evidence>
<dbReference type="GO" id="GO:0005549">
    <property type="term" value="F:odorant binding"/>
    <property type="evidence" value="ECO:0007669"/>
    <property type="project" value="InterPro"/>
</dbReference>
<dbReference type="GO" id="GO:0005886">
    <property type="term" value="C:plasma membrane"/>
    <property type="evidence" value="ECO:0007669"/>
    <property type="project" value="UniProtKB-SubCell"/>
</dbReference>
<evidence type="ECO:0000313" key="12">
    <source>
        <dbReference type="Proteomes" id="UP000078540"/>
    </source>
</evidence>
<evidence type="ECO:0000256" key="8">
    <source>
        <dbReference type="ARBA" id="ARBA00023170"/>
    </source>
</evidence>
<feature type="transmembrane region" description="Helical" evidence="10">
    <location>
        <begin position="454"/>
        <end position="476"/>
    </location>
</feature>
<evidence type="ECO:0000256" key="10">
    <source>
        <dbReference type="SAM" id="Phobius"/>
    </source>
</evidence>
<evidence type="ECO:0000256" key="7">
    <source>
        <dbReference type="ARBA" id="ARBA00023136"/>
    </source>
</evidence>
<dbReference type="GO" id="GO:0007165">
    <property type="term" value="P:signal transduction"/>
    <property type="evidence" value="ECO:0007669"/>
    <property type="project" value="UniProtKB-KW"/>
</dbReference>
<dbReference type="EMBL" id="KQ976578">
    <property type="protein sequence ID" value="KYM80065.1"/>
    <property type="molecule type" value="Genomic_DNA"/>
</dbReference>
<comment type="subcellular location">
    <subcellularLocation>
        <location evidence="1">Cell membrane</location>
        <topology evidence="1">Multi-pass membrane protein</topology>
    </subcellularLocation>
</comment>
<gene>
    <name evidence="11" type="ORF">ALC53_09487</name>
</gene>
<evidence type="ECO:0000256" key="1">
    <source>
        <dbReference type="ARBA" id="ARBA00004651"/>
    </source>
</evidence>
<dbReference type="GO" id="GO:0004984">
    <property type="term" value="F:olfactory receptor activity"/>
    <property type="evidence" value="ECO:0007669"/>
    <property type="project" value="InterPro"/>
</dbReference>
<protein>
    <submittedName>
        <fullName evidence="11">Uncharacterized protein</fullName>
    </submittedName>
</protein>
<keyword evidence="8" id="KW-0675">Receptor</keyword>
<evidence type="ECO:0000256" key="9">
    <source>
        <dbReference type="ARBA" id="ARBA00023224"/>
    </source>
</evidence>
<keyword evidence="12" id="KW-1185">Reference proteome</keyword>
<evidence type="ECO:0000256" key="5">
    <source>
        <dbReference type="ARBA" id="ARBA00022725"/>
    </source>
</evidence>
<feature type="transmembrane region" description="Helical" evidence="10">
    <location>
        <begin position="225"/>
        <end position="245"/>
    </location>
</feature>